<dbReference type="RefSeq" id="WP_010408077.1">
    <property type="nucleotide sequence ID" value="NZ_JAWXXV010000001.1"/>
</dbReference>
<dbReference type="Pfam" id="PF10098">
    <property type="entry name" value="DUF2336"/>
    <property type="match status" value="1"/>
</dbReference>
<protein>
    <submittedName>
        <fullName evidence="2">DUF2336 domain-containing protein</fullName>
    </submittedName>
</protein>
<gene>
    <name evidence="2" type="ORF">SIL82_14410</name>
</gene>
<accession>A0ABU4PQN4</accession>
<evidence type="ECO:0000256" key="1">
    <source>
        <dbReference type="SAM" id="MobiDB-lite"/>
    </source>
</evidence>
<dbReference type="EMBL" id="JAWXXV010000001">
    <property type="protein sequence ID" value="MDX5985447.1"/>
    <property type="molecule type" value="Genomic_DNA"/>
</dbReference>
<feature type="region of interest" description="Disordered" evidence="1">
    <location>
        <begin position="129"/>
        <end position="148"/>
    </location>
</feature>
<evidence type="ECO:0000313" key="3">
    <source>
        <dbReference type="Proteomes" id="UP001279660"/>
    </source>
</evidence>
<comment type="caution">
    <text evidence="2">The sequence shown here is derived from an EMBL/GenBank/DDBJ whole genome shotgun (WGS) entry which is preliminary data.</text>
</comment>
<proteinExistence type="predicted"/>
<sequence length="371" mass="39817">MSNECGDKDAEANGAVTALLNRAAAADARADDRLRIAIADFFLAEAARLDDRTRIAMAATLGDLVQSVEAALRHHAARLLLARDAALLSAAVEAEGTSIFDRLAQAGVLRDAELMRELLGRVQQDLLTDALPGESPDDPDRPSLLPRLASAPDRVISASAVALMTAESRRRGSPAPGQPAVTDLPAELHHRVIWWVAAAIRESLEAQDGESRMLLDRALVDAALRSIAAHDEGDRLEATALRLASALDPQASELAILLVEALADRWLAVFIALLARALGLDYADAREIVLDRDGSRLWLVLRALELDRAAIARIGLALCEAEPVRNLDRFADGINDILAISPSTARHALAPLLLHRDYRAALVALGRGTHQ</sequence>
<dbReference type="Proteomes" id="UP001279660">
    <property type="component" value="Unassembled WGS sequence"/>
</dbReference>
<name>A0ABU4PQN4_9SPHN</name>
<organism evidence="2 3">
    <name type="scientific">Sphingomonas echinoides</name>
    <dbReference type="NCBI Taxonomy" id="59803"/>
    <lineage>
        <taxon>Bacteria</taxon>
        <taxon>Pseudomonadati</taxon>
        <taxon>Pseudomonadota</taxon>
        <taxon>Alphaproteobacteria</taxon>
        <taxon>Sphingomonadales</taxon>
        <taxon>Sphingomonadaceae</taxon>
        <taxon>Sphingomonas</taxon>
    </lineage>
</organism>
<reference evidence="2 3" key="1">
    <citation type="submission" date="2023-11" db="EMBL/GenBank/DDBJ databases">
        <title>MicrobeMod: A computational toolkit for identifying prokaryotic methylation and restriction-modification with nanopore sequencing.</title>
        <authorList>
            <person name="Crits-Christoph A."/>
            <person name="Kang S.C."/>
            <person name="Lee H."/>
            <person name="Ostrov N."/>
        </authorList>
    </citation>
    <scope>NUCLEOTIDE SEQUENCE [LARGE SCALE GENOMIC DNA]</scope>
    <source>
        <strain evidence="2 3">ATCC 14820</strain>
    </source>
</reference>
<dbReference type="InterPro" id="IPR019285">
    <property type="entry name" value="DUF2336"/>
</dbReference>
<evidence type="ECO:0000313" key="2">
    <source>
        <dbReference type="EMBL" id="MDX5985447.1"/>
    </source>
</evidence>
<keyword evidence="3" id="KW-1185">Reference proteome</keyword>